<dbReference type="Pfam" id="PF02518">
    <property type="entry name" value="HATPase_c"/>
    <property type="match status" value="1"/>
</dbReference>
<dbReference type="EC" id="2.7.13.3" evidence="2"/>
<dbReference type="InterPro" id="IPR003594">
    <property type="entry name" value="HATPase_dom"/>
</dbReference>
<evidence type="ECO:0000256" key="1">
    <source>
        <dbReference type="ARBA" id="ARBA00000085"/>
    </source>
</evidence>
<keyword evidence="6" id="KW-0902">Two-component regulatory system</keyword>
<evidence type="ECO:0000313" key="11">
    <source>
        <dbReference type="EMBL" id="KYC42168.1"/>
    </source>
</evidence>
<keyword evidence="9" id="KW-0812">Transmembrane</keyword>
<feature type="domain" description="Histidine kinase" evidence="10">
    <location>
        <begin position="252"/>
        <end position="466"/>
    </location>
</feature>
<keyword evidence="9" id="KW-1133">Transmembrane helix</keyword>
<dbReference type="FunFam" id="3.30.565.10:FF:000006">
    <property type="entry name" value="Sensor histidine kinase WalK"/>
    <property type="match status" value="1"/>
</dbReference>
<dbReference type="OrthoDB" id="1927110at2"/>
<keyword evidence="8" id="KW-0175">Coiled coil</keyword>
<dbReference type="InterPro" id="IPR005467">
    <property type="entry name" value="His_kinase_dom"/>
</dbReference>
<dbReference type="PANTHER" id="PTHR43304">
    <property type="entry name" value="PHYTOCHROME-LIKE PROTEIN CPH1"/>
    <property type="match status" value="1"/>
</dbReference>
<evidence type="ECO:0000313" key="12">
    <source>
        <dbReference type="Proteomes" id="UP000076925"/>
    </source>
</evidence>
<evidence type="ECO:0000256" key="8">
    <source>
        <dbReference type="SAM" id="Coils"/>
    </source>
</evidence>
<dbReference type="InterPro" id="IPR000014">
    <property type="entry name" value="PAS"/>
</dbReference>
<feature type="transmembrane region" description="Helical" evidence="9">
    <location>
        <begin position="29"/>
        <end position="48"/>
    </location>
</feature>
<sequence length="475" mass="54536">MEGASKRILTGGFALVIHLFSRVSQSSNVVIIEYLLGFSLLLGMFFLVKRRVNRWQAVLQERQLLELEVRAQERTKESNRSLEELYRTLASNFPNGAVLLFDRDLRFTLVEGADLLEIGLSKELLEGRTIWEVFSPETCSRIAPFYQAALVGETSVSEVAYCDRIYKLYTLPVKNDKGEVLAGMAMTQNITQQKHIEQDLKNAKEELEIRVQERTKALTAEIAERKQAEKKLEQTMEHLKRSNQELERFAFVAAHDLQEPLRAITGYTQLLAQEYQDHLDSSIREYMGYIVDGSTQMQHLVRDLLIYYRVGSVSRSFIPTDCNAILRQVVSDLQPSITESQALVIYNNLPTVTADRTLFLQLFQNLIDNAIKFRSQETPRVQITAEFTKSNEWLFCVSDNGIGIKQRYLERIFEIFKRLHSQKKFPGTGIGLAICQKIVEHHGGKIWVESEMGVGTKFYFTIPSSNQPIFEKTDR</sequence>
<evidence type="ECO:0000256" key="5">
    <source>
        <dbReference type="ARBA" id="ARBA00022777"/>
    </source>
</evidence>
<dbReference type="SUPFAM" id="SSF55874">
    <property type="entry name" value="ATPase domain of HSP90 chaperone/DNA topoisomerase II/histidine kinase"/>
    <property type="match status" value="1"/>
</dbReference>
<dbReference type="Gene3D" id="1.10.287.130">
    <property type="match status" value="1"/>
</dbReference>
<name>A0A139XBT3_9CYAN</name>
<evidence type="ECO:0000256" key="9">
    <source>
        <dbReference type="SAM" id="Phobius"/>
    </source>
</evidence>
<dbReference type="Pfam" id="PF00512">
    <property type="entry name" value="HisKA"/>
    <property type="match status" value="1"/>
</dbReference>
<dbReference type="CDD" id="cd00082">
    <property type="entry name" value="HisKA"/>
    <property type="match status" value="1"/>
</dbReference>
<protein>
    <recommendedName>
        <fullName evidence="2">histidine kinase</fullName>
        <ecNumber evidence="2">2.7.13.3</ecNumber>
    </recommendedName>
</protein>
<evidence type="ECO:0000256" key="7">
    <source>
        <dbReference type="ARBA" id="ARBA00055745"/>
    </source>
</evidence>
<organism evidence="11 12">
    <name type="scientific">Scytonema hofmannii PCC 7110</name>
    <dbReference type="NCBI Taxonomy" id="128403"/>
    <lineage>
        <taxon>Bacteria</taxon>
        <taxon>Bacillati</taxon>
        <taxon>Cyanobacteriota</taxon>
        <taxon>Cyanophyceae</taxon>
        <taxon>Nostocales</taxon>
        <taxon>Scytonemataceae</taxon>
        <taxon>Scytonema</taxon>
    </lineage>
</organism>
<dbReference type="SMART" id="SM00388">
    <property type="entry name" value="HisKA"/>
    <property type="match status" value="1"/>
</dbReference>
<evidence type="ECO:0000256" key="3">
    <source>
        <dbReference type="ARBA" id="ARBA00022553"/>
    </source>
</evidence>
<dbReference type="Gene3D" id="3.30.565.10">
    <property type="entry name" value="Histidine kinase-like ATPase, C-terminal domain"/>
    <property type="match status" value="1"/>
</dbReference>
<dbReference type="GO" id="GO:0000155">
    <property type="term" value="F:phosphorelay sensor kinase activity"/>
    <property type="evidence" value="ECO:0007669"/>
    <property type="project" value="InterPro"/>
</dbReference>
<dbReference type="EMBL" id="ANNX02000020">
    <property type="protein sequence ID" value="KYC42168.1"/>
    <property type="molecule type" value="Genomic_DNA"/>
</dbReference>
<reference evidence="11 12" key="1">
    <citation type="journal article" date="2013" name="Genome Biol. Evol.">
        <title>Genomes of Stigonematalean cyanobacteria (subsection V) and the evolution of oxygenic photosynthesis from prokaryotes to plastids.</title>
        <authorList>
            <person name="Dagan T."/>
            <person name="Roettger M."/>
            <person name="Stucken K."/>
            <person name="Landan G."/>
            <person name="Koch R."/>
            <person name="Major P."/>
            <person name="Gould S.B."/>
            <person name="Goremykin V.V."/>
            <person name="Rippka R."/>
            <person name="Tandeau de Marsac N."/>
            <person name="Gugger M."/>
            <person name="Lockhart P.J."/>
            <person name="Allen J.F."/>
            <person name="Brune I."/>
            <person name="Maus I."/>
            <person name="Puhler A."/>
            <person name="Martin W.F."/>
        </authorList>
    </citation>
    <scope>NUCLEOTIDE SEQUENCE [LARGE SCALE GENOMIC DNA]</scope>
    <source>
        <strain evidence="11 12">PCC 7110</strain>
    </source>
</reference>
<dbReference type="Gene3D" id="3.30.450.20">
    <property type="entry name" value="PAS domain"/>
    <property type="match status" value="1"/>
</dbReference>
<dbReference type="AlphaFoldDB" id="A0A139XBT3"/>
<comment type="caution">
    <text evidence="11">The sequence shown here is derived from an EMBL/GenBank/DDBJ whole genome shotgun (WGS) entry which is preliminary data.</text>
</comment>
<keyword evidence="9" id="KW-0472">Membrane</keyword>
<dbReference type="InterPro" id="IPR036890">
    <property type="entry name" value="HATPase_C_sf"/>
</dbReference>
<accession>A0A139XBT3</accession>
<evidence type="ECO:0000256" key="4">
    <source>
        <dbReference type="ARBA" id="ARBA00022679"/>
    </source>
</evidence>
<dbReference type="InterPro" id="IPR036097">
    <property type="entry name" value="HisK_dim/P_sf"/>
</dbReference>
<keyword evidence="12" id="KW-1185">Reference proteome</keyword>
<dbReference type="NCBIfam" id="TIGR00229">
    <property type="entry name" value="sensory_box"/>
    <property type="match status" value="1"/>
</dbReference>
<dbReference type="InterPro" id="IPR003661">
    <property type="entry name" value="HisK_dim/P_dom"/>
</dbReference>
<evidence type="ECO:0000259" key="10">
    <source>
        <dbReference type="PROSITE" id="PS50109"/>
    </source>
</evidence>
<comment type="catalytic activity">
    <reaction evidence="1">
        <text>ATP + protein L-histidine = ADP + protein N-phospho-L-histidine.</text>
        <dbReference type="EC" id="2.7.13.3"/>
    </reaction>
</comment>
<keyword evidence="5" id="KW-0418">Kinase</keyword>
<keyword evidence="3" id="KW-0597">Phosphoprotein</keyword>
<dbReference type="InterPro" id="IPR052162">
    <property type="entry name" value="Sensor_kinase/Photoreceptor"/>
</dbReference>
<comment type="function">
    <text evidence="7">Photoreceptor which exists in two forms that are reversibly interconvertible by light: the R form that absorbs maximally in the red region of the spectrum and the FR form that absorbs maximally in the far-red region.</text>
</comment>
<gene>
    <name evidence="11" type="ORF">WA1_19455</name>
</gene>
<dbReference type="PRINTS" id="PR00344">
    <property type="entry name" value="BCTRLSENSOR"/>
</dbReference>
<evidence type="ECO:0000256" key="2">
    <source>
        <dbReference type="ARBA" id="ARBA00012438"/>
    </source>
</evidence>
<dbReference type="InterPro" id="IPR013656">
    <property type="entry name" value="PAS_4"/>
</dbReference>
<dbReference type="InterPro" id="IPR004358">
    <property type="entry name" value="Sig_transdc_His_kin-like_C"/>
</dbReference>
<dbReference type="Proteomes" id="UP000076925">
    <property type="component" value="Unassembled WGS sequence"/>
</dbReference>
<dbReference type="PANTHER" id="PTHR43304:SF1">
    <property type="entry name" value="PAC DOMAIN-CONTAINING PROTEIN"/>
    <property type="match status" value="1"/>
</dbReference>
<dbReference type="RefSeq" id="WP_017741897.1">
    <property type="nucleotide sequence ID" value="NZ_KQ976354.1"/>
</dbReference>
<dbReference type="STRING" id="128403.WA1_19455"/>
<dbReference type="Pfam" id="PF08448">
    <property type="entry name" value="PAS_4"/>
    <property type="match status" value="1"/>
</dbReference>
<proteinExistence type="predicted"/>
<dbReference type="SUPFAM" id="SSF55785">
    <property type="entry name" value="PYP-like sensor domain (PAS domain)"/>
    <property type="match status" value="1"/>
</dbReference>
<keyword evidence="4" id="KW-0808">Transferase</keyword>
<dbReference type="PROSITE" id="PS50109">
    <property type="entry name" value="HIS_KIN"/>
    <property type="match status" value="1"/>
</dbReference>
<dbReference type="InterPro" id="IPR035965">
    <property type="entry name" value="PAS-like_dom_sf"/>
</dbReference>
<dbReference type="SUPFAM" id="SSF47384">
    <property type="entry name" value="Homodimeric domain of signal transducing histidine kinase"/>
    <property type="match status" value="1"/>
</dbReference>
<feature type="coiled-coil region" evidence="8">
    <location>
        <begin position="190"/>
        <end position="249"/>
    </location>
</feature>
<dbReference type="SMART" id="SM00387">
    <property type="entry name" value="HATPase_c"/>
    <property type="match status" value="1"/>
</dbReference>
<evidence type="ECO:0000256" key="6">
    <source>
        <dbReference type="ARBA" id="ARBA00023012"/>
    </source>
</evidence>